<evidence type="ECO:0000256" key="12">
    <source>
        <dbReference type="ARBA" id="ARBA00022989"/>
    </source>
</evidence>
<evidence type="ECO:0000256" key="1">
    <source>
        <dbReference type="ARBA" id="ARBA00001946"/>
    </source>
</evidence>
<comment type="function">
    <text evidence="14 19">Joins adenosylcobinamide-GDP and alpha-ribazole to generate adenosylcobalamin (Ado-cobalamin). Also synthesizes adenosylcobalamin 5'-phosphate from adenosylcobinamide-GDP and alpha-ribazole 5'-phosphate.</text>
</comment>
<evidence type="ECO:0000256" key="17">
    <source>
        <dbReference type="ARBA" id="ARBA00048623"/>
    </source>
</evidence>
<protein>
    <recommendedName>
        <fullName evidence="6 19">Adenosylcobinamide-GDP ribazoletransferase</fullName>
        <ecNumber evidence="5 19">2.7.8.26</ecNumber>
    </recommendedName>
    <alternativeName>
        <fullName evidence="16 19">Cobalamin synthase</fullName>
    </alternativeName>
    <alternativeName>
        <fullName evidence="15 19">Cobalamin-5'-phosphate synthase</fullName>
    </alternativeName>
</protein>
<name>A0A2G6EAI9_9BACT</name>
<evidence type="ECO:0000256" key="18">
    <source>
        <dbReference type="ARBA" id="ARBA00049504"/>
    </source>
</evidence>
<keyword evidence="8 19" id="KW-0169">Cobalamin biosynthesis</keyword>
<evidence type="ECO:0000256" key="19">
    <source>
        <dbReference type="HAMAP-Rule" id="MF_00719"/>
    </source>
</evidence>
<comment type="caution">
    <text evidence="20">The sequence shown here is derived from an EMBL/GenBank/DDBJ whole genome shotgun (WGS) entry which is preliminary data.</text>
</comment>
<dbReference type="UniPathway" id="UPA00148">
    <property type="reaction ID" value="UER00238"/>
</dbReference>
<feature type="transmembrane region" description="Helical" evidence="19">
    <location>
        <begin position="111"/>
        <end position="133"/>
    </location>
</feature>
<evidence type="ECO:0000256" key="11">
    <source>
        <dbReference type="ARBA" id="ARBA00022842"/>
    </source>
</evidence>
<evidence type="ECO:0000256" key="9">
    <source>
        <dbReference type="ARBA" id="ARBA00022679"/>
    </source>
</evidence>
<comment type="cofactor">
    <cofactor evidence="1 19">
        <name>Mg(2+)</name>
        <dbReference type="ChEBI" id="CHEBI:18420"/>
    </cofactor>
</comment>
<evidence type="ECO:0000256" key="15">
    <source>
        <dbReference type="ARBA" id="ARBA00032605"/>
    </source>
</evidence>
<evidence type="ECO:0000256" key="6">
    <source>
        <dbReference type="ARBA" id="ARBA00015850"/>
    </source>
</evidence>
<accession>A0A2G6EAI9</accession>
<dbReference type="GO" id="GO:0009236">
    <property type="term" value="P:cobalamin biosynthetic process"/>
    <property type="evidence" value="ECO:0007669"/>
    <property type="project" value="UniProtKB-UniRule"/>
</dbReference>
<organism evidence="20 21">
    <name type="scientific">candidate division KSB3 bacterium</name>
    <dbReference type="NCBI Taxonomy" id="2044937"/>
    <lineage>
        <taxon>Bacteria</taxon>
        <taxon>candidate division KSB3</taxon>
    </lineage>
</organism>
<evidence type="ECO:0000256" key="5">
    <source>
        <dbReference type="ARBA" id="ARBA00013200"/>
    </source>
</evidence>
<dbReference type="GO" id="GO:0051073">
    <property type="term" value="F:adenosylcobinamide-GDP ribazoletransferase activity"/>
    <property type="evidence" value="ECO:0007669"/>
    <property type="project" value="UniProtKB-UniRule"/>
</dbReference>
<dbReference type="PANTHER" id="PTHR34148">
    <property type="entry name" value="ADENOSYLCOBINAMIDE-GDP RIBAZOLETRANSFERASE"/>
    <property type="match status" value="1"/>
</dbReference>
<reference evidence="20 21" key="1">
    <citation type="submission" date="2017-10" db="EMBL/GenBank/DDBJ databases">
        <title>Novel microbial diversity and functional potential in the marine mammal oral microbiome.</title>
        <authorList>
            <person name="Dudek N.K."/>
            <person name="Sun C.L."/>
            <person name="Burstein D."/>
            <person name="Kantor R.S."/>
            <person name="Aliaga Goltsman D.S."/>
            <person name="Bik E.M."/>
            <person name="Thomas B.C."/>
            <person name="Banfield J.F."/>
            <person name="Relman D.A."/>
        </authorList>
    </citation>
    <scope>NUCLEOTIDE SEQUENCE [LARGE SCALE GENOMIC DNA]</scope>
    <source>
        <strain evidence="20">DOLZORAL124_49_17</strain>
    </source>
</reference>
<feature type="transmembrane region" description="Helical" evidence="19">
    <location>
        <begin position="41"/>
        <end position="61"/>
    </location>
</feature>
<keyword evidence="13 19" id="KW-0472">Membrane</keyword>
<keyword evidence="12 19" id="KW-1133">Transmembrane helix</keyword>
<feature type="transmembrane region" description="Helical" evidence="19">
    <location>
        <begin position="208"/>
        <end position="227"/>
    </location>
</feature>
<gene>
    <name evidence="19" type="primary">cobS</name>
    <name evidence="20" type="ORF">CSB45_01980</name>
</gene>
<evidence type="ECO:0000313" key="20">
    <source>
        <dbReference type="EMBL" id="PID58791.1"/>
    </source>
</evidence>
<dbReference type="Proteomes" id="UP000229740">
    <property type="component" value="Unassembled WGS sequence"/>
</dbReference>
<comment type="catalytic activity">
    <reaction evidence="18 19">
        <text>alpha-ribazole 5'-phosphate + adenosylcob(III)inamide-GDP = adenosylcob(III)alamin 5'-phosphate + GMP + H(+)</text>
        <dbReference type="Rhea" id="RHEA:23560"/>
        <dbReference type="ChEBI" id="CHEBI:15378"/>
        <dbReference type="ChEBI" id="CHEBI:57918"/>
        <dbReference type="ChEBI" id="CHEBI:58115"/>
        <dbReference type="ChEBI" id="CHEBI:60487"/>
        <dbReference type="ChEBI" id="CHEBI:60493"/>
        <dbReference type="EC" id="2.7.8.26"/>
    </reaction>
</comment>
<evidence type="ECO:0000256" key="3">
    <source>
        <dbReference type="ARBA" id="ARBA00004663"/>
    </source>
</evidence>
<evidence type="ECO:0000256" key="2">
    <source>
        <dbReference type="ARBA" id="ARBA00004651"/>
    </source>
</evidence>
<dbReference type="GO" id="GO:0008818">
    <property type="term" value="F:cobalamin 5'-phosphate synthase activity"/>
    <property type="evidence" value="ECO:0007669"/>
    <property type="project" value="UniProtKB-UniRule"/>
</dbReference>
<dbReference type="InterPro" id="IPR003805">
    <property type="entry name" value="CobS"/>
</dbReference>
<evidence type="ECO:0000256" key="14">
    <source>
        <dbReference type="ARBA" id="ARBA00025228"/>
    </source>
</evidence>
<sequence>MIQRELRILQASLIFFTRIPLCPMDSFSAGAFQKASRYFPVVGWIVGITGAFAYMGAVLLFPRALAVLISMTATILLTGALHEDGFADFCDGMGAGWTREQILSIMKDSYIGVYGTLALILSLGAKLLCLLALPGNLLPFALVCGHSLSRSSAISMMYTHDYAGKEDRSSKSRSVAERMSIQTLIFTTLTGILPFALFSTAISSWPVFWIGLSVVIGVRLGLGWYLFHKLHGYTGDCLGAVQQISELTFYLALVVLTSGP</sequence>
<evidence type="ECO:0000256" key="10">
    <source>
        <dbReference type="ARBA" id="ARBA00022692"/>
    </source>
</evidence>
<comment type="pathway">
    <text evidence="3 19">Cofactor biosynthesis; adenosylcobalamin biosynthesis; adenosylcobalamin from cob(II)yrinate a,c-diamide: step 7/7.</text>
</comment>
<comment type="subcellular location">
    <subcellularLocation>
        <location evidence="2 19">Cell membrane</location>
        <topology evidence="2 19">Multi-pass membrane protein</topology>
    </subcellularLocation>
</comment>
<keyword evidence="11 19" id="KW-0460">Magnesium</keyword>
<dbReference type="PANTHER" id="PTHR34148:SF1">
    <property type="entry name" value="ADENOSYLCOBINAMIDE-GDP RIBAZOLETRANSFERASE"/>
    <property type="match status" value="1"/>
</dbReference>
<dbReference type="AlphaFoldDB" id="A0A2G6EAI9"/>
<evidence type="ECO:0000256" key="7">
    <source>
        <dbReference type="ARBA" id="ARBA00022475"/>
    </source>
</evidence>
<proteinExistence type="inferred from homology"/>
<evidence type="ECO:0000256" key="8">
    <source>
        <dbReference type="ARBA" id="ARBA00022573"/>
    </source>
</evidence>
<dbReference type="GO" id="GO:0005886">
    <property type="term" value="C:plasma membrane"/>
    <property type="evidence" value="ECO:0007669"/>
    <property type="project" value="UniProtKB-SubCell"/>
</dbReference>
<evidence type="ECO:0000313" key="21">
    <source>
        <dbReference type="Proteomes" id="UP000229740"/>
    </source>
</evidence>
<dbReference type="EC" id="2.7.8.26" evidence="5 19"/>
<dbReference type="HAMAP" id="MF_00719">
    <property type="entry name" value="CobS"/>
    <property type="match status" value="1"/>
</dbReference>
<comment type="catalytic activity">
    <reaction evidence="17 19">
        <text>alpha-ribazole + adenosylcob(III)inamide-GDP = adenosylcob(III)alamin + GMP + H(+)</text>
        <dbReference type="Rhea" id="RHEA:16049"/>
        <dbReference type="ChEBI" id="CHEBI:10329"/>
        <dbReference type="ChEBI" id="CHEBI:15378"/>
        <dbReference type="ChEBI" id="CHEBI:18408"/>
        <dbReference type="ChEBI" id="CHEBI:58115"/>
        <dbReference type="ChEBI" id="CHEBI:60487"/>
        <dbReference type="EC" id="2.7.8.26"/>
    </reaction>
</comment>
<keyword evidence="9 19" id="KW-0808">Transferase</keyword>
<comment type="similarity">
    <text evidence="4 19">Belongs to the CobS family.</text>
</comment>
<evidence type="ECO:0000256" key="16">
    <source>
        <dbReference type="ARBA" id="ARBA00032853"/>
    </source>
</evidence>
<dbReference type="Pfam" id="PF02654">
    <property type="entry name" value="CobS"/>
    <property type="match status" value="1"/>
</dbReference>
<keyword evidence="10 19" id="KW-0812">Transmembrane</keyword>
<keyword evidence="7 19" id="KW-1003">Cell membrane</keyword>
<evidence type="ECO:0000256" key="4">
    <source>
        <dbReference type="ARBA" id="ARBA00010561"/>
    </source>
</evidence>
<dbReference type="EMBL" id="PDPS01000021">
    <property type="protein sequence ID" value="PID58791.1"/>
    <property type="molecule type" value="Genomic_DNA"/>
</dbReference>
<feature type="transmembrane region" description="Helical" evidence="19">
    <location>
        <begin position="179"/>
        <end position="202"/>
    </location>
</feature>
<evidence type="ECO:0000256" key="13">
    <source>
        <dbReference type="ARBA" id="ARBA00023136"/>
    </source>
</evidence>